<feature type="compositionally biased region" description="Polar residues" evidence="3">
    <location>
        <begin position="482"/>
        <end position="499"/>
    </location>
</feature>
<dbReference type="InterPro" id="IPR015915">
    <property type="entry name" value="Kelch-typ_b-propeller"/>
</dbReference>
<dbReference type="Gene3D" id="2.120.10.80">
    <property type="entry name" value="Kelch-type beta propeller"/>
    <property type="match status" value="1"/>
</dbReference>
<comment type="caution">
    <text evidence="4">The sequence shown here is derived from an EMBL/GenBank/DDBJ whole genome shotgun (WGS) entry which is preliminary data.</text>
</comment>
<name>A0A482WT04_LAOST</name>
<dbReference type="Proteomes" id="UP000291343">
    <property type="component" value="Unassembled WGS sequence"/>
</dbReference>
<protein>
    <submittedName>
        <fullName evidence="4">Uncharacterized protein</fullName>
    </submittedName>
</protein>
<evidence type="ECO:0000256" key="3">
    <source>
        <dbReference type="SAM" id="MobiDB-lite"/>
    </source>
</evidence>
<organism evidence="4 5">
    <name type="scientific">Laodelphax striatellus</name>
    <name type="common">Small brown planthopper</name>
    <name type="synonym">Delphax striatella</name>
    <dbReference type="NCBI Taxonomy" id="195883"/>
    <lineage>
        <taxon>Eukaryota</taxon>
        <taxon>Metazoa</taxon>
        <taxon>Ecdysozoa</taxon>
        <taxon>Arthropoda</taxon>
        <taxon>Hexapoda</taxon>
        <taxon>Insecta</taxon>
        <taxon>Pterygota</taxon>
        <taxon>Neoptera</taxon>
        <taxon>Paraneoptera</taxon>
        <taxon>Hemiptera</taxon>
        <taxon>Auchenorrhyncha</taxon>
        <taxon>Fulgoroidea</taxon>
        <taxon>Delphacidae</taxon>
        <taxon>Criomorphinae</taxon>
        <taxon>Laodelphax</taxon>
    </lineage>
</organism>
<proteinExistence type="predicted"/>
<dbReference type="AlphaFoldDB" id="A0A482WT04"/>
<dbReference type="OrthoDB" id="432528at2759"/>
<keyword evidence="5" id="KW-1185">Reference proteome</keyword>
<dbReference type="PANTHER" id="PTHR46376:SF1">
    <property type="entry name" value="LEUCINE-ZIPPER-LIKE TRANSCRIPTIONAL REGULATOR 1"/>
    <property type="match status" value="1"/>
</dbReference>
<dbReference type="InterPro" id="IPR051568">
    <property type="entry name" value="LZTR1/Attractin"/>
</dbReference>
<dbReference type="EMBL" id="QKKF02026972">
    <property type="protein sequence ID" value="RZF36130.1"/>
    <property type="molecule type" value="Genomic_DNA"/>
</dbReference>
<keyword evidence="2" id="KW-0677">Repeat</keyword>
<feature type="compositionally biased region" description="Polar residues" evidence="3">
    <location>
        <begin position="404"/>
        <end position="422"/>
    </location>
</feature>
<reference evidence="4 5" key="1">
    <citation type="journal article" date="2017" name="Gigascience">
        <title>Genome sequence of the small brown planthopper, Laodelphax striatellus.</title>
        <authorList>
            <person name="Zhu J."/>
            <person name="Jiang F."/>
            <person name="Wang X."/>
            <person name="Yang P."/>
            <person name="Bao Y."/>
            <person name="Zhao W."/>
            <person name="Wang W."/>
            <person name="Lu H."/>
            <person name="Wang Q."/>
            <person name="Cui N."/>
            <person name="Li J."/>
            <person name="Chen X."/>
            <person name="Luo L."/>
            <person name="Yu J."/>
            <person name="Kang L."/>
            <person name="Cui F."/>
        </authorList>
    </citation>
    <scope>NUCLEOTIDE SEQUENCE [LARGE SCALE GENOMIC DNA]</scope>
    <source>
        <strain evidence="4">Lst14</strain>
    </source>
</reference>
<accession>A0A482WT04</accession>
<feature type="compositionally biased region" description="Polar residues" evidence="3">
    <location>
        <begin position="437"/>
        <end position="452"/>
    </location>
</feature>
<dbReference type="InParanoid" id="A0A482WT04"/>
<dbReference type="PANTHER" id="PTHR46376">
    <property type="entry name" value="LEUCINE-ZIPPER-LIKE TRANSCRIPTIONAL REGULATOR 1"/>
    <property type="match status" value="1"/>
</dbReference>
<dbReference type="STRING" id="195883.A0A482WT04"/>
<evidence type="ECO:0000313" key="4">
    <source>
        <dbReference type="EMBL" id="RZF36130.1"/>
    </source>
</evidence>
<feature type="region of interest" description="Disordered" evidence="3">
    <location>
        <begin position="368"/>
        <end position="456"/>
    </location>
</feature>
<dbReference type="SUPFAM" id="SSF117281">
    <property type="entry name" value="Kelch motif"/>
    <property type="match status" value="1"/>
</dbReference>
<dbReference type="Pfam" id="PF24681">
    <property type="entry name" value="Kelch_KLHDC2_KLHL20_DRC7"/>
    <property type="match status" value="1"/>
</dbReference>
<evidence type="ECO:0000313" key="5">
    <source>
        <dbReference type="Proteomes" id="UP000291343"/>
    </source>
</evidence>
<gene>
    <name evidence="4" type="ORF">LSTR_LSTR007204</name>
</gene>
<keyword evidence="1" id="KW-0880">Kelch repeat</keyword>
<evidence type="ECO:0000256" key="2">
    <source>
        <dbReference type="ARBA" id="ARBA00022737"/>
    </source>
</evidence>
<dbReference type="GO" id="GO:0005794">
    <property type="term" value="C:Golgi apparatus"/>
    <property type="evidence" value="ECO:0007669"/>
    <property type="project" value="TreeGrafter"/>
</dbReference>
<feature type="region of interest" description="Disordered" evidence="3">
    <location>
        <begin position="482"/>
        <end position="509"/>
    </location>
</feature>
<evidence type="ECO:0000256" key="1">
    <source>
        <dbReference type="ARBA" id="ARBA00022441"/>
    </source>
</evidence>
<sequence>MLLYGGYRDLRGSSNELWAFHFESETWHLLSAGRNGPPARHKHSAIVHDDGMWIYGGMTDLHERADLWRFDTVSRTWAAVKTKLNPGSLHSHAVCKLPSSMLLFGGERDGQPTNELWRFHFGTETWERIHSQGIKPQPRSESVALTISDLLFQDGCPSKTSPPITRRLRTGGSMDRSCSTTAERCSTTAERCNTTAERCKQRWSGGNSFDGCTPSRRMAGTPGTNSSNLSILKEISKLSQMNLSRLGSTSKCNYSVLSSTESIASDSSTGGNCSEMVKSQSSNIITKSSNTPCTPGTFSTPSFLPRDPVSVPNFSLISSCSLTPVEVTKLVYLDNEEAPIPGPRCSGSNNTGDTFQTIHNQFQPVRNGAANSRKFPKSASVRFGNPYVTPEEPSDETSDYASMETMNKSSNYTNGVERSLNGQEKPANGQEKFLNGQEKSANGQEKSSNIQERSSKTFECEDDYTIHMDLLNKSSTYTLNGQEQTKLSSNFGQGRTNGKSGKEPPPMSFANPNYMAPDLKTILSKKDYVKVLNSPPDSLLEDALGRSNSRQEMVEMKPVPPKSLALKGNCNYNHQMAVEKQRKKSRASSAGRVERDREAAAMTSFCVFLIGGKEQGQVTVFKRPLSVWRLVLSSEIY</sequence>